<dbReference type="Pfam" id="PF02615">
    <property type="entry name" value="Ldh_2"/>
    <property type="match status" value="1"/>
</dbReference>
<dbReference type="GO" id="GO:0016491">
    <property type="term" value="F:oxidoreductase activity"/>
    <property type="evidence" value="ECO:0007669"/>
    <property type="project" value="UniProtKB-KW"/>
</dbReference>
<dbReference type="Gene3D" id="1.10.1530.10">
    <property type="match status" value="1"/>
</dbReference>
<keyword evidence="4" id="KW-1185">Reference proteome</keyword>
<keyword evidence="2" id="KW-0560">Oxidoreductase</keyword>
<name>A0A6J8B4V9_MYTCO</name>
<evidence type="ECO:0000256" key="1">
    <source>
        <dbReference type="ARBA" id="ARBA00006056"/>
    </source>
</evidence>
<dbReference type="Proteomes" id="UP000507470">
    <property type="component" value="Unassembled WGS sequence"/>
</dbReference>
<dbReference type="OrthoDB" id="7881616at2759"/>
<gene>
    <name evidence="3" type="ORF">MCOR_15076</name>
</gene>
<dbReference type="PANTHER" id="PTHR11091">
    <property type="entry name" value="OXIDOREDUCTASE-RELATED"/>
    <property type="match status" value="1"/>
</dbReference>
<dbReference type="PANTHER" id="PTHR11091:SF0">
    <property type="entry name" value="MALATE DEHYDROGENASE"/>
    <property type="match status" value="1"/>
</dbReference>
<reference evidence="3 4" key="1">
    <citation type="submission" date="2020-06" db="EMBL/GenBank/DDBJ databases">
        <authorList>
            <person name="Li R."/>
            <person name="Bekaert M."/>
        </authorList>
    </citation>
    <scope>NUCLEOTIDE SEQUENCE [LARGE SCALE GENOMIC DNA]</scope>
    <source>
        <strain evidence="4">wild</strain>
    </source>
</reference>
<evidence type="ECO:0008006" key="5">
    <source>
        <dbReference type="Google" id="ProtNLM"/>
    </source>
</evidence>
<comment type="similarity">
    <text evidence="1">Belongs to the LDH2/MDH2 oxidoreductase family.</text>
</comment>
<dbReference type="Gene3D" id="3.30.1370.60">
    <property type="entry name" value="Hypothetical oxidoreductase yiak, domain 2"/>
    <property type="match status" value="1"/>
</dbReference>
<evidence type="ECO:0000313" key="4">
    <source>
        <dbReference type="Proteomes" id="UP000507470"/>
    </source>
</evidence>
<dbReference type="SUPFAM" id="SSF89733">
    <property type="entry name" value="L-sulfolactate dehydrogenase-like"/>
    <property type="match status" value="1"/>
</dbReference>
<protein>
    <recommendedName>
        <fullName evidence="5">Malate dehydrogenase</fullName>
    </recommendedName>
</protein>
<dbReference type="InterPro" id="IPR043144">
    <property type="entry name" value="Mal/L-sulf/L-lact_DH-like_ah"/>
</dbReference>
<dbReference type="InterPro" id="IPR043143">
    <property type="entry name" value="Mal/L-sulf/L-lact_DH-like_NADP"/>
</dbReference>
<evidence type="ECO:0000256" key="2">
    <source>
        <dbReference type="ARBA" id="ARBA00023002"/>
    </source>
</evidence>
<dbReference type="InterPro" id="IPR036111">
    <property type="entry name" value="Mal/L-sulfo/L-lacto_DH-like_sf"/>
</dbReference>
<dbReference type="EMBL" id="CACVKT020002617">
    <property type="protein sequence ID" value="CAC5378952.1"/>
    <property type="molecule type" value="Genomic_DNA"/>
</dbReference>
<evidence type="ECO:0000313" key="3">
    <source>
        <dbReference type="EMBL" id="CAC5378952.1"/>
    </source>
</evidence>
<dbReference type="AlphaFoldDB" id="A0A6J8B4V9"/>
<sequence>MATEESIVVTKEEVHSFVIRSMEAVGLKLKHGTVLADLIVSAECRGHASHGLNKLEQYMNEIKSGMTSTEDLEPSVLKETSATALVDGNNLIGPYVARFCMDLAIQKAKSAGIGIVSCRGSNHFGTAGWYSLRAIEQGLIGMAYTNTSPMLVPTRAKSKVLGTNPLSLGAPAKNGDSFVLDMATSAVAMGKCELKDRRGQPLPTGWAVDVNGHETYQFKTMTGLSPLGGTEESSGYKGYGLAMMVEVLCGVLSGGAFGLTHRPARTHDKPADYGQCFIAIDPDNFAEGFTERMQSLIDSCRNQEPADQDPVLVAGDPERHHQALCDKLGGIPYHPAQIRISNDLAKRYKVTPMKSL</sequence>
<organism evidence="3 4">
    <name type="scientific">Mytilus coruscus</name>
    <name type="common">Sea mussel</name>
    <dbReference type="NCBI Taxonomy" id="42192"/>
    <lineage>
        <taxon>Eukaryota</taxon>
        <taxon>Metazoa</taxon>
        <taxon>Spiralia</taxon>
        <taxon>Lophotrochozoa</taxon>
        <taxon>Mollusca</taxon>
        <taxon>Bivalvia</taxon>
        <taxon>Autobranchia</taxon>
        <taxon>Pteriomorphia</taxon>
        <taxon>Mytilida</taxon>
        <taxon>Mytiloidea</taxon>
        <taxon>Mytilidae</taxon>
        <taxon>Mytilinae</taxon>
        <taxon>Mytilus</taxon>
    </lineage>
</organism>
<accession>A0A6J8B4V9</accession>
<proteinExistence type="inferred from homology"/>
<dbReference type="InterPro" id="IPR003767">
    <property type="entry name" value="Malate/L-lactate_DH-like"/>
</dbReference>